<evidence type="ECO:0000256" key="1">
    <source>
        <dbReference type="SAM" id="MobiDB-lite"/>
    </source>
</evidence>
<dbReference type="AlphaFoldDB" id="A0A2I0VDU7"/>
<protein>
    <submittedName>
        <fullName evidence="2">Uncharacterized protein</fullName>
    </submittedName>
</protein>
<dbReference type="EMBL" id="KZ503767">
    <property type="protein sequence ID" value="PKU61587.1"/>
    <property type="molecule type" value="Genomic_DNA"/>
</dbReference>
<reference evidence="2 3" key="1">
    <citation type="journal article" date="2016" name="Sci. Rep.">
        <title>The Dendrobium catenatum Lindl. genome sequence provides insights into polysaccharide synthase, floral development and adaptive evolution.</title>
        <authorList>
            <person name="Zhang G.Q."/>
            <person name="Xu Q."/>
            <person name="Bian C."/>
            <person name="Tsai W.C."/>
            <person name="Yeh C.M."/>
            <person name="Liu K.W."/>
            <person name="Yoshida K."/>
            <person name="Zhang L.S."/>
            <person name="Chang S.B."/>
            <person name="Chen F."/>
            <person name="Shi Y."/>
            <person name="Su Y.Y."/>
            <person name="Zhang Y.Q."/>
            <person name="Chen L.J."/>
            <person name="Yin Y."/>
            <person name="Lin M."/>
            <person name="Huang H."/>
            <person name="Deng H."/>
            <person name="Wang Z.W."/>
            <person name="Zhu S.L."/>
            <person name="Zhao X."/>
            <person name="Deng C."/>
            <person name="Niu S.C."/>
            <person name="Huang J."/>
            <person name="Wang M."/>
            <person name="Liu G.H."/>
            <person name="Yang H.J."/>
            <person name="Xiao X.J."/>
            <person name="Hsiao Y.Y."/>
            <person name="Wu W.L."/>
            <person name="Chen Y.Y."/>
            <person name="Mitsuda N."/>
            <person name="Ohme-Takagi M."/>
            <person name="Luo Y.B."/>
            <person name="Van de Peer Y."/>
            <person name="Liu Z.J."/>
        </authorList>
    </citation>
    <scope>NUCLEOTIDE SEQUENCE [LARGE SCALE GENOMIC DNA]</scope>
    <source>
        <tissue evidence="2">The whole plant</tissue>
    </source>
</reference>
<feature type="region of interest" description="Disordered" evidence="1">
    <location>
        <begin position="43"/>
        <end position="64"/>
    </location>
</feature>
<evidence type="ECO:0000313" key="2">
    <source>
        <dbReference type="EMBL" id="PKU61587.1"/>
    </source>
</evidence>
<evidence type="ECO:0000313" key="3">
    <source>
        <dbReference type="Proteomes" id="UP000233837"/>
    </source>
</evidence>
<name>A0A2I0VDU7_9ASPA</name>
<sequence>MSNRGLEDVGEDAFDILEKLLKAQPVVIDSNQAAKKYGGVIVTTKNPPRKMSKDEKPEGRSQGELRPSLKLLAAVDVRLNEWAARRTHWRVAGGEKKRTRLLWVKSLCEISVPVNYCRVYYEVFVNWIFAQPGPWDFAASWDFYVEVIIFCRKLVLKVLLCYSFLRCCLLAALVCF</sequence>
<proteinExistence type="predicted"/>
<keyword evidence="3" id="KW-1185">Reference proteome</keyword>
<reference evidence="2 3" key="2">
    <citation type="journal article" date="2017" name="Nature">
        <title>The Apostasia genome and the evolution of orchids.</title>
        <authorList>
            <person name="Zhang G.Q."/>
            <person name="Liu K.W."/>
            <person name="Li Z."/>
            <person name="Lohaus R."/>
            <person name="Hsiao Y.Y."/>
            <person name="Niu S.C."/>
            <person name="Wang J.Y."/>
            <person name="Lin Y.C."/>
            <person name="Xu Q."/>
            <person name="Chen L.J."/>
            <person name="Yoshida K."/>
            <person name="Fujiwara S."/>
            <person name="Wang Z.W."/>
            <person name="Zhang Y.Q."/>
            <person name="Mitsuda N."/>
            <person name="Wang M."/>
            <person name="Liu G.H."/>
            <person name="Pecoraro L."/>
            <person name="Huang H.X."/>
            <person name="Xiao X.J."/>
            <person name="Lin M."/>
            <person name="Wu X.Y."/>
            <person name="Wu W.L."/>
            <person name="Chen Y.Y."/>
            <person name="Chang S.B."/>
            <person name="Sakamoto S."/>
            <person name="Ohme-Takagi M."/>
            <person name="Yagi M."/>
            <person name="Zeng S.J."/>
            <person name="Shen C.Y."/>
            <person name="Yeh C.M."/>
            <person name="Luo Y.B."/>
            <person name="Tsai W.C."/>
            <person name="Van de Peer Y."/>
            <person name="Liu Z.J."/>
        </authorList>
    </citation>
    <scope>NUCLEOTIDE SEQUENCE [LARGE SCALE GENOMIC DNA]</scope>
    <source>
        <tissue evidence="2">The whole plant</tissue>
    </source>
</reference>
<accession>A0A2I0VDU7</accession>
<dbReference type="Proteomes" id="UP000233837">
    <property type="component" value="Unassembled WGS sequence"/>
</dbReference>
<organism evidence="2 3">
    <name type="scientific">Dendrobium catenatum</name>
    <dbReference type="NCBI Taxonomy" id="906689"/>
    <lineage>
        <taxon>Eukaryota</taxon>
        <taxon>Viridiplantae</taxon>
        <taxon>Streptophyta</taxon>
        <taxon>Embryophyta</taxon>
        <taxon>Tracheophyta</taxon>
        <taxon>Spermatophyta</taxon>
        <taxon>Magnoliopsida</taxon>
        <taxon>Liliopsida</taxon>
        <taxon>Asparagales</taxon>
        <taxon>Orchidaceae</taxon>
        <taxon>Epidendroideae</taxon>
        <taxon>Malaxideae</taxon>
        <taxon>Dendrobiinae</taxon>
        <taxon>Dendrobium</taxon>
    </lineage>
</organism>
<gene>
    <name evidence="2" type="ORF">MA16_Dca015026</name>
</gene>
<feature type="compositionally biased region" description="Basic and acidic residues" evidence="1">
    <location>
        <begin position="51"/>
        <end position="63"/>
    </location>
</feature>